<gene>
    <name evidence="1" type="ORF">SAMN06295964_0186</name>
</gene>
<reference evidence="2" key="1">
    <citation type="submission" date="2017-02" db="EMBL/GenBank/DDBJ databases">
        <authorList>
            <person name="Varghese N."/>
            <person name="Submissions S."/>
        </authorList>
    </citation>
    <scope>NUCLEOTIDE SEQUENCE [LARGE SCALE GENOMIC DNA]</scope>
    <source>
        <strain evidence="2">9H-4</strain>
    </source>
</reference>
<evidence type="ECO:0008006" key="3">
    <source>
        <dbReference type="Google" id="ProtNLM"/>
    </source>
</evidence>
<proteinExistence type="predicted"/>
<dbReference type="STRING" id="1736691.SAMN06295964_0186"/>
<dbReference type="Proteomes" id="UP000191040">
    <property type="component" value="Chromosome I"/>
</dbReference>
<protein>
    <recommendedName>
        <fullName evidence="3">DUF3046 domain-containing protein</fullName>
    </recommendedName>
</protein>
<dbReference type="EMBL" id="LT796768">
    <property type="protein sequence ID" value="SKB03201.1"/>
    <property type="molecule type" value="Genomic_DNA"/>
</dbReference>
<keyword evidence="2" id="KW-1185">Reference proteome</keyword>
<name>A0A1T4YPL2_9ACTN</name>
<accession>A0A1T4YPL2</accession>
<evidence type="ECO:0000313" key="2">
    <source>
        <dbReference type="Proteomes" id="UP000191040"/>
    </source>
</evidence>
<dbReference type="AlphaFoldDB" id="A0A1T4YPL2"/>
<organism evidence="1 2">
    <name type="scientific">Aeromicrobium choanae</name>
    <dbReference type="NCBI Taxonomy" id="1736691"/>
    <lineage>
        <taxon>Bacteria</taxon>
        <taxon>Bacillati</taxon>
        <taxon>Actinomycetota</taxon>
        <taxon>Actinomycetes</taxon>
        <taxon>Propionibacteriales</taxon>
        <taxon>Nocardioidaceae</taxon>
        <taxon>Aeromicrobium</taxon>
    </lineage>
</organism>
<dbReference type="RefSeq" id="WP_078698403.1">
    <property type="nucleotide sequence ID" value="NZ_LT796768.1"/>
</dbReference>
<dbReference type="InterPro" id="IPR021408">
    <property type="entry name" value="DUF3046"/>
</dbReference>
<evidence type="ECO:0000313" key="1">
    <source>
        <dbReference type="EMBL" id="SKB03201.1"/>
    </source>
</evidence>
<sequence>MRHSDFWQRMEAALGPSYAASWARQQTITALDGRTPVEALDAGVDPQRVWRAVHATLELPARER</sequence>
<dbReference type="Pfam" id="PF11248">
    <property type="entry name" value="DUF3046"/>
    <property type="match status" value="1"/>
</dbReference>
<dbReference type="OrthoDB" id="3215033at2"/>